<evidence type="ECO:0000313" key="2">
    <source>
        <dbReference type="Proteomes" id="UP000830275"/>
    </source>
</evidence>
<reference evidence="1 2" key="1">
    <citation type="journal article" date="2019" name="Viruses">
        <title>Genome Analysis of a Novel Clade II.b Alphabaculovirus Obtained from Artaxa digramma.</title>
        <authorList>
            <person name="Li J."/>
            <person name="Duan X."/>
            <person name="Wang Q."/>
            <person name="Zhang L."/>
            <person name="Deng F."/>
            <person name="Wang H."/>
            <person name="Hu Z."/>
            <person name="Wang M."/>
            <person name="Wang J."/>
        </authorList>
    </citation>
    <scope>NUCLEOTIDE SEQUENCE [LARGE SCALE GENOMIC DNA]</scope>
    <source>
        <strain evidence="1 2">424</strain>
    </source>
</reference>
<name>A0AAE6R6D2_9ABAC</name>
<dbReference type="Pfam" id="PF07346">
    <property type="entry name" value="DUF1477"/>
    <property type="match status" value="1"/>
</dbReference>
<gene>
    <name evidence="1" type="primary">ac19</name>
    <name evidence="1" type="ORF">Eudi_ORF117</name>
</gene>
<accession>A0AAE6R6D2</accession>
<proteinExistence type="predicted"/>
<dbReference type="EMBL" id="MN233792">
    <property type="protein sequence ID" value="QHB21776.1"/>
    <property type="molecule type" value="Genomic_DNA"/>
</dbReference>
<evidence type="ECO:0000313" key="1">
    <source>
        <dbReference type="EMBL" id="QHB21776.1"/>
    </source>
</evidence>
<organism evidence="1 2">
    <name type="scientific">Artaxa digramma nucleopolyhedrovirus</name>
    <dbReference type="NCBI Taxonomy" id="3070910"/>
    <lineage>
        <taxon>Viruses</taxon>
        <taxon>Viruses incertae sedis</taxon>
        <taxon>Naldaviricetes</taxon>
        <taxon>Lefavirales</taxon>
        <taxon>Baculoviridae</taxon>
        <taxon>Alphabaculovirus</taxon>
        <taxon>Alphabaculovirus ardigrammae</taxon>
    </lineage>
</organism>
<dbReference type="Proteomes" id="UP000830275">
    <property type="component" value="Segment"/>
</dbReference>
<sequence length="126" mass="14372">MISRMFIVHDGENIDDRNDDGCGNARSIAFTNFLKSINLSNGNGRKLFYNLCYRFVCTSLCANNASFITLKTVFDAIVEIERLIFSRSRLLHFIVGFLVANSDGNNLQCVINLQLLEYFLTNYQLN</sequence>
<dbReference type="InterPro" id="IPR009946">
    <property type="entry name" value="AcMNPV_Orf4"/>
</dbReference>
<protein>
    <submittedName>
        <fullName evidence="1">Ac19</fullName>
    </submittedName>
</protein>
<keyword evidence="2" id="KW-1185">Reference proteome</keyword>